<protein>
    <recommendedName>
        <fullName evidence="1">Amidohydrolase-related domain-containing protein</fullName>
    </recommendedName>
</protein>
<dbReference type="SUPFAM" id="SSF51338">
    <property type="entry name" value="Composite domain of metallo-dependent hydrolases"/>
    <property type="match status" value="1"/>
</dbReference>
<dbReference type="Proteomes" id="UP000738349">
    <property type="component" value="Unassembled WGS sequence"/>
</dbReference>
<dbReference type="InterPro" id="IPR032466">
    <property type="entry name" value="Metal_Hydrolase"/>
</dbReference>
<feature type="domain" description="Amidohydrolase-related" evidence="1">
    <location>
        <begin position="81"/>
        <end position="254"/>
    </location>
</feature>
<proteinExistence type="predicted"/>
<dbReference type="Gene3D" id="3.20.20.140">
    <property type="entry name" value="Metal-dependent hydrolases"/>
    <property type="match status" value="2"/>
</dbReference>
<keyword evidence="3" id="KW-1185">Reference proteome</keyword>
<dbReference type="SUPFAM" id="SSF51556">
    <property type="entry name" value="Metallo-dependent hydrolases"/>
    <property type="match status" value="1"/>
</dbReference>
<dbReference type="PANTHER" id="PTHR43135:SF3">
    <property type="entry name" value="ALPHA-D-RIBOSE 1-METHYLPHOSPHONATE 5-TRIPHOSPHATE DIPHOSPHATASE"/>
    <property type="match status" value="1"/>
</dbReference>
<dbReference type="PANTHER" id="PTHR43135">
    <property type="entry name" value="ALPHA-D-RIBOSE 1-METHYLPHOSPHONATE 5-TRIPHOSPHATE DIPHOSPHATASE"/>
    <property type="match status" value="1"/>
</dbReference>
<dbReference type="InterPro" id="IPR011059">
    <property type="entry name" value="Metal-dep_hydrolase_composite"/>
</dbReference>
<evidence type="ECO:0000313" key="2">
    <source>
        <dbReference type="EMBL" id="KAH7120660.1"/>
    </source>
</evidence>
<organism evidence="2 3">
    <name type="scientific">Dactylonectria macrodidyma</name>
    <dbReference type="NCBI Taxonomy" id="307937"/>
    <lineage>
        <taxon>Eukaryota</taxon>
        <taxon>Fungi</taxon>
        <taxon>Dikarya</taxon>
        <taxon>Ascomycota</taxon>
        <taxon>Pezizomycotina</taxon>
        <taxon>Sordariomycetes</taxon>
        <taxon>Hypocreomycetidae</taxon>
        <taxon>Hypocreales</taxon>
        <taxon>Nectriaceae</taxon>
        <taxon>Dactylonectria</taxon>
    </lineage>
</organism>
<comment type="caution">
    <text evidence="2">The sequence shown here is derived from an EMBL/GenBank/DDBJ whole genome shotgun (WGS) entry which is preliminary data.</text>
</comment>
<dbReference type="EMBL" id="JAGMUV010000025">
    <property type="protein sequence ID" value="KAH7120660.1"/>
    <property type="molecule type" value="Genomic_DNA"/>
</dbReference>
<dbReference type="OrthoDB" id="5595695at2759"/>
<dbReference type="Pfam" id="PF01979">
    <property type="entry name" value="Amidohydro_1"/>
    <property type="match status" value="1"/>
</dbReference>
<sequence>MAPFSPQSALTQESSKGVVTGAWKVGGNGDFRSRHEGSQHKCCGGELRGLSHVFDGVPQCLEAVRDQIHRDAYFIKIMCVYTPEDDIRVIGTTAGYPGKYVTSHAYTPQAIRHSVDNGVRDIEHGNFVDLKTAAFLKEKGVVVIPTLACGLELLKALHEADINICHGSDLRRVLHPLQSSELNIQSKVLPAGNILKSTSTDAAAYLGMSDRLGQIKQGAFADFIVLTGNPLENITVLDNTTASLLAVVKAGRAVASKMESAVRDASYRVFKLGDES</sequence>
<dbReference type="InterPro" id="IPR051781">
    <property type="entry name" value="Metallo-dep_Hydrolase"/>
</dbReference>
<name>A0A9P9DHE7_9HYPO</name>
<reference evidence="2" key="1">
    <citation type="journal article" date="2021" name="Nat. Commun.">
        <title>Genetic determinants of endophytism in the Arabidopsis root mycobiome.</title>
        <authorList>
            <person name="Mesny F."/>
            <person name="Miyauchi S."/>
            <person name="Thiergart T."/>
            <person name="Pickel B."/>
            <person name="Atanasova L."/>
            <person name="Karlsson M."/>
            <person name="Huettel B."/>
            <person name="Barry K.W."/>
            <person name="Haridas S."/>
            <person name="Chen C."/>
            <person name="Bauer D."/>
            <person name="Andreopoulos W."/>
            <person name="Pangilinan J."/>
            <person name="LaButti K."/>
            <person name="Riley R."/>
            <person name="Lipzen A."/>
            <person name="Clum A."/>
            <person name="Drula E."/>
            <person name="Henrissat B."/>
            <person name="Kohler A."/>
            <person name="Grigoriev I.V."/>
            <person name="Martin F.M."/>
            <person name="Hacquard S."/>
        </authorList>
    </citation>
    <scope>NUCLEOTIDE SEQUENCE</scope>
    <source>
        <strain evidence="2">MPI-CAGE-AT-0147</strain>
    </source>
</reference>
<dbReference type="AlphaFoldDB" id="A0A9P9DHE7"/>
<dbReference type="InterPro" id="IPR006680">
    <property type="entry name" value="Amidohydro-rel"/>
</dbReference>
<gene>
    <name evidence="2" type="ORF">EDB81DRAFT_914386</name>
</gene>
<evidence type="ECO:0000313" key="3">
    <source>
        <dbReference type="Proteomes" id="UP000738349"/>
    </source>
</evidence>
<dbReference type="Gene3D" id="2.30.40.10">
    <property type="entry name" value="Urease, subunit C, domain 1"/>
    <property type="match status" value="1"/>
</dbReference>
<accession>A0A9P9DHE7</accession>
<dbReference type="GO" id="GO:0016810">
    <property type="term" value="F:hydrolase activity, acting on carbon-nitrogen (but not peptide) bonds"/>
    <property type="evidence" value="ECO:0007669"/>
    <property type="project" value="InterPro"/>
</dbReference>
<evidence type="ECO:0000259" key="1">
    <source>
        <dbReference type="Pfam" id="PF01979"/>
    </source>
</evidence>